<accession>A0A1S2M852</accession>
<comment type="caution">
    <text evidence="1">The sequence shown here is derived from an EMBL/GenBank/DDBJ whole genome shotgun (WGS) entry which is preliminary data.</text>
</comment>
<evidence type="ECO:0000313" key="2">
    <source>
        <dbReference type="Proteomes" id="UP000180057"/>
    </source>
</evidence>
<sequence length="34" mass="3843">MYLFAEVEVQKLPKTNSSVGVDVGRKEFAILFLN</sequence>
<dbReference type="Proteomes" id="UP000180057">
    <property type="component" value="Unassembled WGS sequence"/>
</dbReference>
<keyword evidence="2" id="KW-1185">Reference proteome</keyword>
<dbReference type="EMBL" id="MLQS01000004">
    <property type="protein sequence ID" value="OIJ20928.1"/>
    <property type="molecule type" value="Genomic_DNA"/>
</dbReference>
<organism evidence="1 2">
    <name type="scientific">Anaerobacillus alkalidiazotrophicus</name>
    <dbReference type="NCBI Taxonomy" id="472963"/>
    <lineage>
        <taxon>Bacteria</taxon>
        <taxon>Bacillati</taxon>
        <taxon>Bacillota</taxon>
        <taxon>Bacilli</taxon>
        <taxon>Bacillales</taxon>
        <taxon>Bacillaceae</taxon>
        <taxon>Anaerobacillus</taxon>
    </lineage>
</organism>
<gene>
    <name evidence="1" type="ORF">BKP45_07650</name>
</gene>
<name>A0A1S2M852_9BACI</name>
<protein>
    <submittedName>
        <fullName evidence="1">Transposase</fullName>
    </submittedName>
</protein>
<proteinExistence type="predicted"/>
<reference evidence="1 2" key="1">
    <citation type="submission" date="2016-10" db="EMBL/GenBank/DDBJ databases">
        <title>Draft genome sequences of four alkaliphilic bacteria belonging to the Anaerobacillus genus.</title>
        <authorList>
            <person name="Bassil N.M."/>
            <person name="Lloyd J.R."/>
        </authorList>
    </citation>
    <scope>NUCLEOTIDE SEQUENCE [LARGE SCALE GENOMIC DNA]</scope>
    <source>
        <strain evidence="1 2">DSM 22531</strain>
    </source>
</reference>
<dbReference type="AlphaFoldDB" id="A0A1S2M852"/>
<evidence type="ECO:0000313" key="1">
    <source>
        <dbReference type="EMBL" id="OIJ20928.1"/>
    </source>
</evidence>